<keyword evidence="4" id="KW-0067">ATP-binding</keyword>
<dbReference type="InterPro" id="IPR017261">
    <property type="entry name" value="DNA_mismatch_repair_MutS/MSH"/>
</dbReference>
<evidence type="ECO:0000256" key="5">
    <source>
        <dbReference type="ARBA" id="ARBA00023125"/>
    </source>
</evidence>
<keyword evidence="10" id="KW-1185">Reference proteome</keyword>
<evidence type="ECO:0000256" key="4">
    <source>
        <dbReference type="ARBA" id="ARBA00022840"/>
    </source>
</evidence>
<dbReference type="Gene3D" id="3.40.1170.10">
    <property type="entry name" value="DNA repair protein MutS, domain I"/>
    <property type="match status" value="1"/>
</dbReference>
<reference evidence="9 10" key="1">
    <citation type="journal article" date="2018" name="Mol. Biol. Evol.">
        <title>Broad Genomic Sampling Reveals a Smut Pathogenic Ancestry of the Fungal Clade Ustilaginomycotina.</title>
        <authorList>
            <person name="Kijpornyongpan T."/>
            <person name="Mondo S.J."/>
            <person name="Barry K."/>
            <person name="Sandor L."/>
            <person name="Lee J."/>
            <person name="Lipzen A."/>
            <person name="Pangilinan J."/>
            <person name="LaButti K."/>
            <person name="Hainaut M."/>
            <person name="Henrissat B."/>
            <person name="Grigoriev I.V."/>
            <person name="Spatafora J.W."/>
            <person name="Aime M.C."/>
        </authorList>
    </citation>
    <scope>NUCLEOTIDE SEQUENCE [LARGE SCALE GENOMIC DNA]</scope>
    <source>
        <strain evidence="9 10">MCA 4198</strain>
    </source>
</reference>
<dbReference type="GeneID" id="37044031"/>
<keyword evidence="2" id="KW-0547">Nucleotide-binding</keyword>
<dbReference type="Pfam" id="PF00488">
    <property type="entry name" value="MutS_V"/>
    <property type="match status" value="1"/>
</dbReference>
<evidence type="ECO:0000313" key="10">
    <source>
        <dbReference type="Proteomes" id="UP000245768"/>
    </source>
</evidence>
<evidence type="ECO:0000256" key="2">
    <source>
        <dbReference type="ARBA" id="ARBA00022741"/>
    </source>
</evidence>
<dbReference type="EMBL" id="KZ819637">
    <property type="protein sequence ID" value="PWN89387.1"/>
    <property type="molecule type" value="Genomic_DNA"/>
</dbReference>
<proteinExistence type="inferred from homology"/>
<dbReference type="GO" id="GO:0005739">
    <property type="term" value="C:mitochondrion"/>
    <property type="evidence" value="ECO:0007669"/>
    <property type="project" value="TreeGrafter"/>
</dbReference>
<dbReference type="SMART" id="SM00534">
    <property type="entry name" value="MUTSac"/>
    <property type="match status" value="1"/>
</dbReference>
<evidence type="ECO:0000256" key="7">
    <source>
        <dbReference type="SAM" id="MobiDB-lite"/>
    </source>
</evidence>
<dbReference type="InParanoid" id="A0A316YIZ0"/>
<dbReference type="Pfam" id="PF05192">
    <property type="entry name" value="MutS_III"/>
    <property type="match status" value="1"/>
</dbReference>
<dbReference type="InterPro" id="IPR016151">
    <property type="entry name" value="DNA_mismatch_repair_MutS_N"/>
</dbReference>
<dbReference type="PANTHER" id="PTHR11361">
    <property type="entry name" value="DNA MISMATCH REPAIR PROTEIN MUTS FAMILY MEMBER"/>
    <property type="match status" value="1"/>
</dbReference>
<feature type="domain" description="DNA mismatch repair proteins mutS family" evidence="8">
    <location>
        <begin position="932"/>
        <end position="948"/>
    </location>
</feature>
<dbReference type="InterPro" id="IPR007695">
    <property type="entry name" value="DNA_mismatch_repair_MutS-lik_N"/>
</dbReference>
<protein>
    <recommendedName>
        <fullName evidence="8">DNA mismatch repair proteins mutS family domain-containing protein</fullName>
    </recommendedName>
</protein>
<dbReference type="SUPFAM" id="SSF48334">
    <property type="entry name" value="DNA repair protein MutS, domain III"/>
    <property type="match status" value="1"/>
</dbReference>
<evidence type="ECO:0000256" key="1">
    <source>
        <dbReference type="ARBA" id="ARBA00006271"/>
    </source>
</evidence>
<dbReference type="PROSITE" id="PS00486">
    <property type="entry name" value="DNA_MISMATCH_REPAIR_2"/>
    <property type="match status" value="1"/>
</dbReference>
<feature type="compositionally biased region" description="Basic and acidic residues" evidence="7">
    <location>
        <begin position="636"/>
        <end position="647"/>
    </location>
</feature>
<dbReference type="SUPFAM" id="SSF55271">
    <property type="entry name" value="DNA repair protein MutS, domain I"/>
    <property type="match status" value="1"/>
</dbReference>
<evidence type="ECO:0000313" key="9">
    <source>
        <dbReference type="EMBL" id="PWN89387.1"/>
    </source>
</evidence>
<dbReference type="Gene3D" id="3.40.50.300">
    <property type="entry name" value="P-loop containing nucleotide triphosphate hydrolases"/>
    <property type="match status" value="1"/>
</dbReference>
<evidence type="ECO:0000256" key="6">
    <source>
        <dbReference type="ARBA" id="ARBA00023204"/>
    </source>
</evidence>
<keyword evidence="6" id="KW-0234">DNA repair</keyword>
<organism evidence="9 10">
    <name type="scientific">Acaromyces ingoldii</name>
    <dbReference type="NCBI Taxonomy" id="215250"/>
    <lineage>
        <taxon>Eukaryota</taxon>
        <taxon>Fungi</taxon>
        <taxon>Dikarya</taxon>
        <taxon>Basidiomycota</taxon>
        <taxon>Ustilaginomycotina</taxon>
        <taxon>Exobasidiomycetes</taxon>
        <taxon>Exobasidiales</taxon>
        <taxon>Cryptobasidiaceae</taxon>
        <taxon>Acaromyces</taxon>
    </lineage>
</organism>
<dbReference type="InterPro" id="IPR000432">
    <property type="entry name" value="DNA_mismatch_repair_MutS_C"/>
</dbReference>
<dbReference type="PANTHER" id="PTHR11361:SF34">
    <property type="entry name" value="DNA MISMATCH REPAIR PROTEIN MSH1, MITOCHONDRIAL"/>
    <property type="match status" value="1"/>
</dbReference>
<dbReference type="SMART" id="SM00533">
    <property type="entry name" value="MUTSd"/>
    <property type="match status" value="1"/>
</dbReference>
<dbReference type="GO" id="GO:0043504">
    <property type="term" value="P:mitochondrial DNA repair"/>
    <property type="evidence" value="ECO:0007669"/>
    <property type="project" value="TreeGrafter"/>
</dbReference>
<dbReference type="FunCoup" id="A0A316YIZ0">
    <property type="interactions" value="261"/>
</dbReference>
<dbReference type="Pfam" id="PF01624">
    <property type="entry name" value="MutS_I"/>
    <property type="match status" value="1"/>
</dbReference>
<feature type="region of interest" description="Disordered" evidence="7">
    <location>
        <begin position="625"/>
        <end position="647"/>
    </location>
</feature>
<feature type="region of interest" description="Disordered" evidence="7">
    <location>
        <begin position="60"/>
        <end position="99"/>
    </location>
</feature>
<gene>
    <name evidence="9" type="ORF">FA10DRAFT_267957</name>
</gene>
<dbReference type="InterPro" id="IPR036187">
    <property type="entry name" value="DNA_mismatch_repair_MutS_sf"/>
</dbReference>
<dbReference type="SUPFAM" id="SSF53150">
    <property type="entry name" value="DNA repair protein MutS, domain II"/>
    <property type="match status" value="1"/>
</dbReference>
<dbReference type="GO" id="GO:0006298">
    <property type="term" value="P:mismatch repair"/>
    <property type="evidence" value="ECO:0007669"/>
    <property type="project" value="InterPro"/>
</dbReference>
<keyword evidence="5" id="KW-0238">DNA-binding</keyword>
<dbReference type="GO" id="GO:0005524">
    <property type="term" value="F:ATP binding"/>
    <property type="evidence" value="ECO:0007669"/>
    <property type="project" value="UniProtKB-KW"/>
</dbReference>
<dbReference type="InterPro" id="IPR036678">
    <property type="entry name" value="MutS_con_dom_sf"/>
</dbReference>
<dbReference type="GO" id="GO:0030983">
    <property type="term" value="F:mismatched DNA binding"/>
    <property type="evidence" value="ECO:0007669"/>
    <property type="project" value="InterPro"/>
</dbReference>
<dbReference type="InterPro" id="IPR007696">
    <property type="entry name" value="DNA_mismatch_repair_MutS_core"/>
</dbReference>
<evidence type="ECO:0000259" key="8">
    <source>
        <dbReference type="PROSITE" id="PS00486"/>
    </source>
</evidence>
<name>A0A316YIZ0_9BASI</name>
<dbReference type="RefSeq" id="XP_025376585.1">
    <property type="nucleotide sequence ID" value="XM_025522115.1"/>
</dbReference>
<sequence length="1059" mass="118439">MLWIWKGARRALVVGRSQTYTPCTVALAKRSFNVSPASAQQRKQKSVKWNDLPLSAVDEDGVTREPLPSFEKRSSAKDSPRRRRGELETAEEEEGKAQASTLGLVVDRIDELGPEGQEWTPLAKDVLTNLARFPGCILLTRVGGFYESYFEQAPVLANLTGIKLAKRTFGGRTVPMAGFPIVQLEKYLKVLVQDHGKLVAICDEFKAITTPANKRISKKEEDGDVRLNEAPQVTITRRVSRVVSRGTLIDEKFLDPFSSNWVLSVTADAAGRYGLAWLDVGTADFDTTTCFDVESLRDEVARIGPREVVVQPGLFNRPSHSLPSSYDNQAMEPDGSPFWEAINREQMHVCLAAPSLDDSPEYSDDDAETRAVKSLTEHIRTRLLDSMPEDLDVLAFHQQEGEEGGQPPLLHRHLGRRRETETMHIDAHTLLALEVRASATGSTSGSLLSTVRRTITKGGSRLLSEWLTAPSTLLPVIHRRQSLVDLFVKQGFLRQDLRTWLRKGVGDVSRALQRITTSRNDEQDLLEIRDFVATCKALVELLGEEIQRQGGKDGEEGWKTLQTLVDRFQSLDELGARLGDAIDEGVIEKRSRDQEELARQRHDEVLEDVTAAAVRRDEGLGEARASASKIKIGNKQRADKDDQSEERNGIWGTAFEHMIRPNASKELTSLTKEHVALRRRAARFEQELRRRMGTEKLTLRNVQKQGFVVHVQEGGASKSKGDDEELGKMYLSAHGKTFRTYLHPEWTKLGRKMEHVERQLLEREAMELQRLRHDVLVEAMAIRRNARLVDEVDVLTSFAHLAVERRLVRPVVDDSGVLEVKGCRHLAVETGLLAHGRSFTPNDVEMHPQRHRLHLVTGPNMGGKSTFLRQVATLCLIAQTGSFVPCESARIGLVDGLFSRVGARDDVARDRSTFMVEMAETSEILKRATKRSLVIADEIGRGTTTDVGVSIALATLRTLLEKNGCRTLFATHLHEIADLLSKRHEQSPGEEEGVKFVCTDVEEDESDGSIIFSHRLRDGINRESHGLKVAKLAGMPEEALAVAEKTLVWLREARQPLHL</sequence>
<comment type="similarity">
    <text evidence="1">Belongs to the DNA mismatch repair MutS family.</text>
</comment>
<dbReference type="STRING" id="215250.A0A316YIZ0"/>
<evidence type="ECO:0000256" key="3">
    <source>
        <dbReference type="ARBA" id="ARBA00022763"/>
    </source>
</evidence>
<dbReference type="Proteomes" id="UP000245768">
    <property type="component" value="Unassembled WGS sequence"/>
</dbReference>
<feature type="compositionally biased region" description="Basic and acidic residues" evidence="7">
    <location>
        <begin position="70"/>
        <end position="79"/>
    </location>
</feature>
<dbReference type="InterPro" id="IPR045076">
    <property type="entry name" value="MutS"/>
</dbReference>
<dbReference type="AlphaFoldDB" id="A0A316YIZ0"/>
<dbReference type="InterPro" id="IPR027417">
    <property type="entry name" value="P-loop_NTPase"/>
</dbReference>
<accession>A0A316YIZ0</accession>
<dbReference type="SUPFAM" id="SSF52540">
    <property type="entry name" value="P-loop containing nucleoside triphosphate hydrolases"/>
    <property type="match status" value="1"/>
</dbReference>
<dbReference type="InterPro" id="IPR007860">
    <property type="entry name" value="DNA_mmatch_repair_MutS_con_dom"/>
</dbReference>
<dbReference type="OrthoDB" id="2534523at2759"/>
<dbReference type="Gene3D" id="1.10.1420.10">
    <property type="match status" value="3"/>
</dbReference>
<dbReference type="Pfam" id="PF05188">
    <property type="entry name" value="MutS_II"/>
    <property type="match status" value="1"/>
</dbReference>
<keyword evidence="3" id="KW-0227">DNA damage</keyword>
<dbReference type="GO" id="GO:0005634">
    <property type="term" value="C:nucleus"/>
    <property type="evidence" value="ECO:0007669"/>
    <property type="project" value="TreeGrafter"/>
</dbReference>
<dbReference type="PIRSF" id="PIRSF037677">
    <property type="entry name" value="DNA_mis_repair_Msh6"/>
    <property type="match status" value="1"/>
</dbReference>
<dbReference type="GO" id="GO:0140664">
    <property type="term" value="F:ATP-dependent DNA damage sensor activity"/>
    <property type="evidence" value="ECO:0007669"/>
    <property type="project" value="InterPro"/>
</dbReference>
<dbReference type="Gene3D" id="3.30.420.110">
    <property type="entry name" value="MutS, connector domain"/>
    <property type="match status" value="1"/>
</dbReference>